<dbReference type="CDD" id="cd00093">
    <property type="entry name" value="HTH_XRE"/>
    <property type="match status" value="1"/>
</dbReference>
<dbReference type="Gene3D" id="3.30.450.180">
    <property type="match status" value="1"/>
</dbReference>
<dbReference type="Gene3D" id="1.10.260.40">
    <property type="entry name" value="lambda repressor-like DNA-binding domains"/>
    <property type="match status" value="1"/>
</dbReference>
<dbReference type="InterPro" id="IPR001387">
    <property type="entry name" value="Cro/C1-type_HTH"/>
</dbReference>
<evidence type="ECO:0000313" key="3">
    <source>
        <dbReference type="Proteomes" id="UP001595912"/>
    </source>
</evidence>
<proteinExistence type="predicted"/>
<comment type="caution">
    <text evidence="2">The sequence shown here is derived from an EMBL/GenBank/DDBJ whole genome shotgun (WGS) entry which is preliminary data.</text>
</comment>
<gene>
    <name evidence="2" type="ORF">ACFPIJ_24525</name>
</gene>
<organism evidence="2 3">
    <name type="scientific">Dactylosporangium cerinum</name>
    <dbReference type="NCBI Taxonomy" id="1434730"/>
    <lineage>
        <taxon>Bacteria</taxon>
        <taxon>Bacillati</taxon>
        <taxon>Actinomycetota</taxon>
        <taxon>Actinomycetes</taxon>
        <taxon>Micromonosporales</taxon>
        <taxon>Micromonosporaceae</taxon>
        <taxon>Dactylosporangium</taxon>
    </lineage>
</organism>
<sequence>MTVSTSRAELAAFLRSRRARISPADVGLPPGFRRRTPGLRREELAQLAGVGVTWYTWLEQGRAINASVQVLDAIARTLRLDEAEREHLYRLADVPAFTPQPAACPLEPQIQLILDGMSLPACVYNGRYDLLAWNAPYAQLFTDLVRRRGRERNALWHLFVTPECCMPFVNLAEELPLMVATMRATFARHLGEPAWEGFVRDLSAASPEFAAAWQSHDVAVPGSRLKIFRHAGLGDLRLATQSMQLAGTPELRMIVYTPADAATATALATLDTPLTGCEKHREPA</sequence>
<reference evidence="3" key="1">
    <citation type="journal article" date="2019" name="Int. J. Syst. Evol. Microbiol.">
        <title>The Global Catalogue of Microorganisms (GCM) 10K type strain sequencing project: providing services to taxonomists for standard genome sequencing and annotation.</title>
        <authorList>
            <consortium name="The Broad Institute Genomics Platform"/>
            <consortium name="The Broad Institute Genome Sequencing Center for Infectious Disease"/>
            <person name="Wu L."/>
            <person name="Ma J."/>
        </authorList>
    </citation>
    <scope>NUCLEOTIDE SEQUENCE [LARGE SCALE GENOMIC DNA]</scope>
    <source>
        <strain evidence="3">CGMCC 4.7152</strain>
    </source>
</reference>
<dbReference type="PANTHER" id="PTHR35010:SF2">
    <property type="entry name" value="BLL4672 PROTEIN"/>
    <property type="match status" value="1"/>
</dbReference>
<evidence type="ECO:0000259" key="1">
    <source>
        <dbReference type="SMART" id="SM00530"/>
    </source>
</evidence>
<dbReference type="SMART" id="SM00530">
    <property type="entry name" value="HTH_XRE"/>
    <property type="match status" value="1"/>
</dbReference>
<dbReference type="InterPro" id="IPR010982">
    <property type="entry name" value="Lambda_DNA-bd_dom_sf"/>
</dbReference>
<dbReference type="EMBL" id="JBHSIU010000028">
    <property type="protein sequence ID" value="MFC5000991.1"/>
    <property type="molecule type" value="Genomic_DNA"/>
</dbReference>
<dbReference type="SUPFAM" id="SSF47413">
    <property type="entry name" value="lambda repressor-like DNA-binding domains"/>
    <property type="match status" value="1"/>
</dbReference>
<dbReference type="Pfam" id="PF13560">
    <property type="entry name" value="HTH_31"/>
    <property type="match status" value="1"/>
</dbReference>
<accession>A0ABV9W1Y6</accession>
<dbReference type="PANTHER" id="PTHR35010">
    <property type="entry name" value="BLL4672 PROTEIN-RELATED"/>
    <property type="match status" value="1"/>
</dbReference>
<keyword evidence="3" id="KW-1185">Reference proteome</keyword>
<dbReference type="RefSeq" id="WP_380117543.1">
    <property type="nucleotide sequence ID" value="NZ_JBHSIU010000028.1"/>
</dbReference>
<feature type="domain" description="HTH cro/C1-type" evidence="1">
    <location>
        <begin position="13"/>
        <end position="85"/>
    </location>
</feature>
<protein>
    <submittedName>
        <fullName evidence="2">Helix-turn-helix transcriptional regulator</fullName>
    </submittedName>
</protein>
<dbReference type="Pfam" id="PF17765">
    <property type="entry name" value="MLTR_LBD"/>
    <property type="match status" value="1"/>
</dbReference>
<dbReference type="InterPro" id="IPR041413">
    <property type="entry name" value="MLTR_LBD"/>
</dbReference>
<dbReference type="Proteomes" id="UP001595912">
    <property type="component" value="Unassembled WGS sequence"/>
</dbReference>
<name>A0ABV9W1Y6_9ACTN</name>
<evidence type="ECO:0000313" key="2">
    <source>
        <dbReference type="EMBL" id="MFC5000991.1"/>
    </source>
</evidence>